<feature type="domain" description="Peptidoglycan recognition protein family" evidence="3">
    <location>
        <begin position="2"/>
        <end position="126"/>
    </location>
</feature>
<keyword evidence="4" id="KW-0378">Hydrolase</keyword>
<evidence type="ECO:0000259" key="3">
    <source>
        <dbReference type="SMART" id="SM00701"/>
    </source>
</evidence>
<dbReference type="InterPro" id="IPR015510">
    <property type="entry name" value="PGRP"/>
</dbReference>
<dbReference type="PANTHER" id="PTHR11022">
    <property type="entry name" value="PEPTIDOGLYCAN RECOGNITION PROTEIN"/>
    <property type="match status" value="1"/>
</dbReference>
<protein>
    <submittedName>
        <fullName evidence="4">N-acetylmuramoyl-L-alanine amidase</fullName>
        <ecNumber evidence="4">3.5.1.28</ecNumber>
    </submittedName>
</protein>
<reference evidence="4" key="2">
    <citation type="submission" date="2021-04" db="EMBL/GenBank/DDBJ databases">
        <authorList>
            <person name="Gilroy R."/>
        </authorList>
    </citation>
    <scope>NUCLEOTIDE SEQUENCE</scope>
    <source>
        <strain evidence="4">ChiGjej1B1-1692</strain>
    </source>
</reference>
<gene>
    <name evidence="4" type="ORF">H9757_08175</name>
</gene>
<dbReference type="PANTHER" id="PTHR11022:SF41">
    <property type="entry name" value="PEPTIDOGLYCAN-RECOGNITION PROTEIN LC-RELATED"/>
    <property type="match status" value="1"/>
</dbReference>
<dbReference type="InterPro" id="IPR002502">
    <property type="entry name" value="Amidase_domain"/>
</dbReference>
<proteinExistence type="inferred from homology"/>
<organism evidence="4 5">
    <name type="scientific">Candidatus Mediterraneibacter faecigallinarum</name>
    <dbReference type="NCBI Taxonomy" id="2838669"/>
    <lineage>
        <taxon>Bacteria</taxon>
        <taxon>Bacillati</taxon>
        <taxon>Bacillota</taxon>
        <taxon>Clostridia</taxon>
        <taxon>Lachnospirales</taxon>
        <taxon>Lachnospiraceae</taxon>
        <taxon>Mediterraneibacter</taxon>
    </lineage>
</organism>
<comment type="caution">
    <text evidence="4">The sequence shown here is derived from an EMBL/GenBank/DDBJ whole genome shotgun (WGS) entry which is preliminary data.</text>
</comment>
<dbReference type="GO" id="GO:0008270">
    <property type="term" value="F:zinc ion binding"/>
    <property type="evidence" value="ECO:0007669"/>
    <property type="project" value="InterPro"/>
</dbReference>
<dbReference type="Proteomes" id="UP000823894">
    <property type="component" value="Unassembled WGS sequence"/>
</dbReference>
<accession>A0A9D2NW86</accession>
<dbReference type="InterPro" id="IPR036505">
    <property type="entry name" value="Amidase/PGRP_sf"/>
</dbReference>
<dbReference type="SUPFAM" id="SSF55846">
    <property type="entry name" value="N-acetylmuramoyl-L-alanine amidase-like"/>
    <property type="match status" value="1"/>
</dbReference>
<evidence type="ECO:0000259" key="2">
    <source>
        <dbReference type="SMART" id="SM00644"/>
    </source>
</evidence>
<dbReference type="SMART" id="SM00644">
    <property type="entry name" value="Ami_2"/>
    <property type="match status" value="1"/>
</dbReference>
<dbReference type="EC" id="3.5.1.28" evidence="4"/>
<name>A0A9D2NW86_9FIRM</name>
<dbReference type="GO" id="GO:0008745">
    <property type="term" value="F:N-acetylmuramoyl-L-alanine amidase activity"/>
    <property type="evidence" value="ECO:0007669"/>
    <property type="project" value="UniProtKB-EC"/>
</dbReference>
<dbReference type="InterPro" id="IPR006619">
    <property type="entry name" value="PGRP_domain_met/bac"/>
</dbReference>
<dbReference type="Gene3D" id="3.40.80.10">
    <property type="entry name" value="Peptidoglycan recognition protein-like"/>
    <property type="match status" value="1"/>
</dbReference>
<dbReference type="Pfam" id="PF01510">
    <property type="entry name" value="Amidase_2"/>
    <property type="match status" value="1"/>
</dbReference>
<evidence type="ECO:0000313" key="4">
    <source>
        <dbReference type="EMBL" id="HJC39019.1"/>
    </source>
</evidence>
<dbReference type="AlphaFoldDB" id="A0A9D2NW86"/>
<reference evidence="4" key="1">
    <citation type="journal article" date="2021" name="PeerJ">
        <title>Extensive microbial diversity within the chicken gut microbiome revealed by metagenomics and culture.</title>
        <authorList>
            <person name="Gilroy R."/>
            <person name="Ravi A."/>
            <person name="Getino M."/>
            <person name="Pursley I."/>
            <person name="Horton D.L."/>
            <person name="Alikhan N.F."/>
            <person name="Baker D."/>
            <person name="Gharbi K."/>
            <person name="Hall N."/>
            <person name="Watson M."/>
            <person name="Adriaenssens E.M."/>
            <person name="Foster-Nyarko E."/>
            <person name="Jarju S."/>
            <person name="Secka A."/>
            <person name="Antonio M."/>
            <person name="Oren A."/>
            <person name="Chaudhuri R.R."/>
            <person name="La Ragione R."/>
            <person name="Hildebrand F."/>
            <person name="Pallen M.J."/>
        </authorList>
    </citation>
    <scope>NUCLEOTIDE SEQUENCE</scope>
    <source>
        <strain evidence="4">ChiGjej1B1-1692</strain>
    </source>
</reference>
<feature type="domain" description="N-acetylmuramoyl-L-alanine amidase" evidence="2">
    <location>
        <begin position="8"/>
        <end position="132"/>
    </location>
</feature>
<dbReference type="CDD" id="cd06583">
    <property type="entry name" value="PGRP"/>
    <property type="match status" value="1"/>
</dbReference>
<sequence length="275" mass="29954">MNIIETNLSFKSMSVRSKTTRIILHHAAAKSCGAATIHQWHLNNGWSGIGYHFVVRKNGTIERGRPEKYVGAHAEGSNSDSIGICFEGDFMLEKMTDTQKNAGKELVAYLKKKYSISKVQKHSDVCSTDCPGKNFPFSEIAGATGSTSSVSSSSSASSSSKADKLTVDGWWGPKTTRRLQQIFGTTVDGVVSNQFSCYKAQNPGLDSGWEWESNPSGYSPLIKAIQKKVGATQDGHIGPKTIKAIQKWLGCTQDGVFSGPSPCIKKLQQWINKQK</sequence>
<evidence type="ECO:0000313" key="5">
    <source>
        <dbReference type="Proteomes" id="UP000823894"/>
    </source>
</evidence>
<dbReference type="EMBL" id="DWWK01000123">
    <property type="protein sequence ID" value="HJC39019.1"/>
    <property type="molecule type" value="Genomic_DNA"/>
</dbReference>
<dbReference type="SMART" id="SM00701">
    <property type="entry name" value="PGRP"/>
    <property type="match status" value="1"/>
</dbReference>
<dbReference type="GO" id="GO:0009253">
    <property type="term" value="P:peptidoglycan catabolic process"/>
    <property type="evidence" value="ECO:0007669"/>
    <property type="project" value="InterPro"/>
</dbReference>
<evidence type="ECO:0000256" key="1">
    <source>
        <dbReference type="ARBA" id="ARBA00007553"/>
    </source>
</evidence>
<comment type="similarity">
    <text evidence="1">Belongs to the N-acetylmuramoyl-L-alanine amidase 2 family.</text>
</comment>